<dbReference type="Gene3D" id="1.10.600.10">
    <property type="entry name" value="Farnesyl Diphosphate Synthase"/>
    <property type="match status" value="1"/>
</dbReference>
<reference evidence="1 2" key="1">
    <citation type="submission" date="2019-12" db="EMBL/GenBank/DDBJ databases">
        <authorList>
            <person name="Li M."/>
        </authorList>
    </citation>
    <scope>NUCLEOTIDE SEQUENCE [LARGE SCALE GENOMIC DNA]</scope>
    <source>
        <strain evidence="1 2">GBMRC 2046</strain>
    </source>
</reference>
<accession>A0A7X3S7B2</accession>
<dbReference type="EMBL" id="WUMV01000002">
    <property type="protein sequence ID" value="MXN64577.1"/>
    <property type="molecule type" value="Genomic_DNA"/>
</dbReference>
<keyword evidence="2" id="KW-1185">Reference proteome</keyword>
<gene>
    <name evidence="1" type="ORF">GR183_06640</name>
</gene>
<dbReference type="Pfam" id="PF00494">
    <property type="entry name" value="SQS_PSY"/>
    <property type="match status" value="1"/>
</dbReference>
<name>A0A7X3S7B2_9HYPH</name>
<dbReference type="Proteomes" id="UP000433101">
    <property type="component" value="Unassembled WGS sequence"/>
</dbReference>
<dbReference type="PANTHER" id="PTHR31480">
    <property type="entry name" value="BIFUNCTIONAL LYCOPENE CYCLASE/PHYTOENE SYNTHASE"/>
    <property type="match status" value="1"/>
</dbReference>
<dbReference type="RefSeq" id="WP_160774779.1">
    <property type="nucleotide sequence ID" value="NZ_WUMV01000002.1"/>
</dbReference>
<proteinExistence type="predicted"/>
<evidence type="ECO:0000313" key="1">
    <source>
        <dbReference type="EMBL" id="MXN64577.1"/>
    </source>
</evidence>
<dbReference type="InterPro" id="IPR008949">
    <property type="entry name" value="Isoprenoid_synthase_dom_sf"/>
</dbReference>
<organism evidence="1 2">
    <name type="scientific">Stappia sediminis</name>
    <dbReference type="NCBI Taxonomy" id="2692190"/>
    <lineage>
        <taxon>Bacteria</taxon>
        <taxon>Pseudomonadati</taxon>
        <taxon>Pseudomonadota</taxon>
        <taxon>Alphaproteobacteria</taxon>
        <taxon>Hyphomicrobiales</taxon>
        <taxon>Stappiaceae</taxon>
        <taxon>Stappia</taxon>
    </lineage>
</organism>
<dbReference type="AlphaFoldDB" id="A0A7X3S7B2"/>
<sequence>MKSAADHCQSFVRESDRDRYLASLFAGDETRRGLFALYAFNTEVSRVREIVSDPLPGEIRLQWWRDALEGEDHGDVESHPVLAELRWAIERFNLPTAPLVNLIEARTFDLYDDPMPSLNDLEGYTGETSSALIQLAAIVLANGEDPGTSEVAGHAGIAYAVTGLLRALPLHAARRQMFLPADVLERHGVDPETVFRGKTSPQLKSAVEELRLYATEHLLRTRSLIGCVGSGIIPAFLPVCLVEPHLERMRKKSYDPLHDFVELSPLKRQWVLWRAWKSACRSCRHRSV</sequence>
<dbReference type="SUPFAM" id="SSF48576">
    <property type="entry name" value="Terpenoid synthases"/>
    <property type="match status" value="1"/>
</dbReference>
<dbReference type="GO" id="GO:0016765">
    <property type="term" value="F:transferase activity, transferring alkyl or aryl (other than methyl) groups"/>
    <property type="evidence" value="ECO:0007669"/>
    <property type="project" value="UniProtKB-ARBA"/>
</dbReference>
<protein>
    <submittedName>
        <fullName evidence="1">Phytoene/squalene synthase family protein</fullName>
    </submittedName>
</protein>
<comment type="caution">
    <text evidence="1">The sequence shown here is derived from an EMBL/GenBank/DDBJ whole genome shotgun (WGS) entry which is preliminary data.</text>
</comment>
<dbReference type="InterPro" id="IPR002060">
    <property type="entry name" value="Squ/phyt_synthse"/>
</dbReference>
<evidence type="ECO:0000313" key="2">
    <source>
        <dbReference type="Proteomes" id="UP000433101"/>
    </source>
</evidence>